<dbReference type="GO" id="GO:0097367">
    <property type="term" value="F:carbohydrate derivative binding"/>
    <property type="evidence" value="ECO:0007669"/>
    <property type="project" value="InterPro"/>
</dbReference>
<evidence type="ECO:0000259" key="4">
    <source>
        <dbReference type="PROSITE" id="PS51071"/>
    </source>
</evidence>
<dbReference type="InterPro" id="IPR035472">
    <property type="entry name" value="RpiR-like_SIS"/>
</dbReference>
<dbReference type="PANTHER" id="PTHR30514:SF18">
    <property type="entry name" value="RPIR-FAMILY TRANSCRIPTIONAL REGULATOR"/>
    <property type="match status" value="1"/>
</dbReference>
<evidence type="ECO:0000313" key="6">
    <source>
        <dbReference type="EMBL" id="PTX73605.1"/>
    </source>
</evidence>
<dbReference type="InterPro" id="IPR046348">
    <property type="entry name" value="SIS_dom_sf"/>
</dbReference>
<dbReference type="InterPro" id="IPR009057">
    <property type="entry name" value="Homeodomain-like_sf"/>
</dbReference>
<keyword evidence="7" id="KW-1185">Reference proteome</keyword>
<accession>A0A061STM7</accession>
<sequence>MSEAPLTISDRIQEKLDDLTRAERQLAHSILENYPASGLGPLTALAKDANVSVPTVARMVQKLGFKGYPDFQSELREELKAKAKDPIEKHDTWAENAPSEHMLNRFTDAVIDNIRHTLGQIDPKGFDEACALVADDQRHLYIVGGRITHTLAEYLFLHMQVIRPKITHIQSTSNTWPHYLLDVKEGDVFVIYDVRRYENNTLKLAEMAHAQGAKIILFTDQWRSPVHQLADISLSSRIVVPSAWDSAVTTMLLTETMISAVQNLSWGDTKERMEELEEMFDQTKLFRKFT</sequence>
<dbReference type="SUPFAM" id="SSF53697">
    <property type="entry name" value="SIS domain"/>
    <property type="match status" value="1"/>
</dbReference>
<keyword evidence="3" id="KW-0804">Transcription</keyword>
<dbReference type="InterPro" id="IPR001347">
    <property type="entry name" value="SIS_dom"/>
</dbReference>
<evidence type="ECO:0000313" key="5">
    <source>
        <dbReference type="EMBL" id="KAJ04217.1"/>
    </source>
</evidence>
<dbReference type="Gene3D" id="3.40.50.10490">
    <property type="entry name" value="Glucose-6-phosphate isomerase like protein, domain 1"/>
    <property type="match status" value="1"/>
</dbReference>
<evidence type="ECO:0000256" key="1">
    <source>
        <dbReference type="ARBA" id="ARBA00023015"/>
    </source>
</evidence>
<dbReference type="EMBL" id="QBKU01000006">
    <property type="protein sequence ID" value="PTX73605.1"/>
    <property type="molecule type" value="Genomic_DNA"/>
</dbReference>
<name>A0A061STM7_9RHOB</name>
<dbReference type="OrthoDB" id="3574600at2"/>
<dbReference type="InterPro" id="IPR047640">
    <property type="entry name" value="RpiR-like"/>
</dbReference>
<dbReference type="STRING" id="83219.PM02_05170"/>
<reference evidence="6 8" key="2">
    <citation type="submission" date="2018-04" db="EMBL/GenBank/DDBJ databases">
        <title>Genomic Encyclopedia of Archaeal and Bacterial Type Strains, Phase II (KMG-II): from individual species to whole genera.</title>
        <authorList>
            <person name="Goeker M."/>
        </authorList>
    </citation>
    <scope>NUCLEOTIDE SEQUENCE [LARGE SCALE GENOMIC DNA]</scope>
    <source>
        <strain evidence="6 8">DSM 12244</strain>
    </source>
</reference>
<dbReference type="InterPro" id="IPR000281">
    <property type="entry name" value="HTH_RpiR"/>
</dbReference>
<dbReference type="Gene3D" id="1.10.10.10">
    <property type="entry name" value="Winged helix-like DNA-binding domain superfamily/Winged helix DNA-binding domain"/>
    <property type="match status" value="1"/>
</dbReference>
<dbReference type="GeneID" id="72440027"/>
<comment type="caution">
    <text evidence="5">The sequence shown here is derived from an EMBL/GenBank/DDBJ whole genome shotgun (WGS) entry which is preliminary data.</text>
</comment>
<dbReference type="PANTHER" id="PTHR30514">
    <property type="entry name" value="GLUCOKINASE"/>
    <property type="match status" value="1"/>
</dbReference>
<dbReference type="Pfam" id="PF01380">
    <property type="entry name" value="SIS"/>
    <property type="match status" value="1"/>
</dbReference>
<dbReference type="CDD" id="cd05013">
    <property type="entry name" value="SIS_RpiR"/>
    <property type="match status" value="1"/>
</dbReference>
<keyword evidence="1" id="KW-0805">Transcription regulation</keyword>
<dbReference type="Pfam" id="PF01418">
    <property type="entry name" value="HTH_6"/>
    <property type="match status" value="1"/>
</dbReference>
<dbReference type="GO" id="GO:0003700">
    <property type="term" value="F:DNA-binding transcription factor activity"/>
    <property type="evidence" value="ECO:0007669"/>
    <property type="project" value="InterPro"/>
</dbReference>
<dbReference type="AlphaFoldDB" id="A0A061STM7"/>
<gene>
    <name evidence="6" type="ORF">C8N31_10668</name>
    <name evidence="5" type="ORF">PM02_05170</name>
</gene>
<reference evidence="5 7" key="1">
    <citation type="journal article" date="2014" name="Genome Announc.">
        <title>Draft Genome Sequences of Two Isolates of the Roseobacter Group, Sulfitobacter sp. Strains 3SOLIMAR09 and 1FIGIMAR09, from Harbors of Mallorca Island (Mediterranean Sea).</title>
        <authorList>
            <person name="Mas-Llado M."/>
            <person name="Pina-Villalonga J.M."/>
            <person name="Brunet-Galmes I."/>
            <person name="Nogales B."/>
            <person name="Bosch R."/>
        </authorList>
    </citation>
    <scope>NUCLEOTIDE SEQUENCE [LARGE SCALE GENOMIC DNA]</scope>
    <source>
        <strain evidence="5 7">1FIGIMAR09</strain>
    </source>
</reference>
<dbReference type="EMBL" id="JEMU01000003">
    <property type="protein sequence ID" value="KAJ04217.1"/>
    <property type="molecule type" value="Genomic_DNA"/>
</dbReference>
<dbReference type="eggNOG" id="COG1737">
    <property type="taxonomic scope" value="Bacteria"/>
</dbReference>
<feature type="domain" description="HTH rpiR-type" evidence="4">
    <location>
        <begin position="6"/>
        <end position="82"/>
    </location>
</feature>
<evidence type="ECO:0000313" key="7">
    <source>
        <dbReference type="Proteomes" id="UP000027337"/>
    </source>
</evidence>
<dbReference type="SUPFAM" id="SSF46689">
    <property type="entry name" value="Homeodomain-like"/>
    <property type="match status" value="1"/>
</dbReference>
<dbReference type="Proteomes" id="UP000027337">
    <property type="component" value="Unassembled WGS sequence"/>
</dbReference>
<dbReference type="GO" id="GO:0003677">
    <property type="term" value="F:DNA binding"/>
    <property type="evidence" value="ECO:0007669"/>
    <property type="project" value="UniProtKB-KW"/>
</dbReference>
<organism evidence="5 7">
    <name type="scientific">Sulfitobacter mediterraneus</name>
    <dbReference type="NCBI Taxonomy" id="83219"/>
    <lineage>
        <taxon>Bacteria</taxon>
        <taxon>Pseudomonadati</taxon>
        <taxon>Pseudomonadota</taxon>
        <taxon>Alphaproteobacteria</taxon>
        <taxon>Rhodobacterales</taxon>
        <taxon>Roseobacteraceae</taxon>
        <taxon>Sulfitobacter</taxon>
    </lineage>
</organism>
<dbReference type="RefSeq" id="WP_025049707.1">
    <property type="nucleotide sequence ID" value="NZ_CANMAK010000005.1"/>
</dbReference>
<dbReference type="GO" id="GO:1901135">
    <property type="term" value="P:carbohydrate derivative metabolic process"/>
    <property type="evidence" value="ECO:0007669"/>
    <property type="project" value="InterPro"/>
</dbReference>
<evidence type="ECO:0000256" key="3">
    <source>
        <dbReference type="ARBA" id="ARBA00023163"/>
    </source>
</evidence>
<keyword evidence="2" id="KW-0238">DNA-binding</keyword>
<dbReference type="InterPro" id="IPR036388">
    <property type="entry name" value="WH-like_DNA-bd_sf"/>
</dbReference>
<dbReference type="PROSITE" id="PS51071">
    <property type="entry name" value="HTH_RPIR"/>
    <property type="match status" value="1"/>
</dbReference>
<dbReference type="Proteomes" id="UP000244092">
    <property type="component" value="Unassembled WGS sequence"/>
</dbReference>
<evidence type="ECO:0000313" key="8">
    <source>
        <dbReference type="Proteomes" id="UP000244092"/>
    </source>
</evidence>
<evidence type="ECO:0000256" key="2">
    <source>
        <dbReference type="ARBA" id="ARBA00023125"/>
    </source>
</evidence>
<protein>
    <submittedName>
        <fullName evidence="5">RpiR family transcriptional regulator</fullName>
    </submittedName>
</protein>
<proteinExistence type="predicted"/>